<organism evidence="11 12">
    <name type="scientific">Strongylocentrotus purpuratus</name>
    <name type="common">Purple sea urchin</name>
    <dbReference type="NCBI Taxonomy" id="7668"/>
    <lineage>
        <taxon>Eukaryota</taxon>
        <taxon>Metazoa</taxon>
        <taxon>Echinodermata</taxon>
        <taxon>Eleutherozoa</taxon>
        <taxon>Echinozoa</taxon>
        <taxon>Echinoidea</taxon>
        <taxon>Euechinoidea</taxon>
        <taxon>Echinacea</taxon>
        <taxon>Camarodonta</taxon>
        <taxon>Echinidea</taxon>
        <taxon>Strongylocentrotidae</taxon>
        <taxon>Strongylocentrotus</taxon>
    </lineage>
</organism>
<dbReference type="OMA" id="IMPLQSY"/>
<feature type="transmembrane region" description="Helical" evidence="9">
    <location>
        <begin position="93"/>
        <end position="114"/>
    </location>
</feature>
<feature type="domain" description="G-protein coupled receptors family 1 profile" evidence="10">
    <location>
        <begin position="1"/>
        <end position="263"/>
    </location>
</feature>
<evidence type="ECO:0000256" key="4">
    <source>
        <dbReference type="ARBA" id="ARBA00022989"/>
    </source>
</evidence>
<evidence type="ECO:0000313" key="11">
    <source>
        <dbReference type="EnsemblMetazoa" id="XP_001201611"/>
    </source>
</evidence>
<keyword evidence="7" id="KW-0675">Receptor</keyword>
<evidence type="ECO:0000256" key="3">
    <source>
        <dbReference type="ARBA" id="ARBA00022692"/>
    </source>
</evidence>
<dbReference type="EnsemblMetazoa" id="XM_001201611">
    <property type="protein sequence ID" value="XP_001201611"/>
    <property type="gene ID" value="LOC764944"/>
</dbReference>
<keyword evidence="5" id="KW-0297">G-protein coupled receptor</keyword>
<dbReference type="PANTHER" id="PTHR24249:SF372">
    <property type="entry name" value="G-PROTEIN COUPLED RECEPTORS FAMILY 1 PROFILE DOMAIN-CONTAINING PROTEIN"/>
    <property type="match status" value="1"/>
</dbReference>
<evidence type="ECO:0000256" key="9">
    <source>
        <dbReference type="SAM" id="Phobius"/>
    </source>
</evidence>
<sequence>MTYLCRHEVRATGNWFTMTTFVVGEIISCVTYPIQMLVDIFIIDNNPACFIAMSMDILFGICFTLNVLALTVERYISICKPLRAPTMLTQRRIGTVILAIFIYAVFVAMFIPLATPIGFKGDISEVANGCRVSSVIPNRQYVSFVFANFLLPIPVMIIIYCRIYHVVRRHIRAVADLTVIQPQCESGDPSVAGAAAEKNRRMWKREVKSAVLLFVIVISFTICWLPFVVFILIRSFNSVVSPLAYGFIHAVVFSTVAINPIVYGFGNKTYRQAISSVFCGPLMKMFNLDSPVNVNI</sequence>
<dbReference type="KEGG" id="spu:764944"/>
<protein>
    <recommendedName>
        <fullName evidence="10">G-protein coupled receptors family 1 profile domain-containing protein</fullName>
    </recommendedName>
</protein>
<feature type="transmembrane region" description="Helical" evidence="9">
    <location>
        <begin position="245"/>
        <end position="266"/>
    </location>
</feature>
<keyword evidence="6 9" id="KW-0472">Membrane</keyword>
<name>A0A7M7G0N1_STRPU</name>
<dbReference type="AlphaFoldDB" id="A0A7M7G0N1"/>
<feature type="transmembrane region" description="Helical" evidence="9">
    <location>
        <begin position="210"/>
        <end position="233"/>
    </location>
</feature>
<keyword evidence="12" id="KW-1185">Reference proteome</keyword>
<evidence type="ECO:0000256" key="1">
    <source>
        <dbReference type="ARBA" id="ARBA00004651"/>
    </source>
</evidence>
<evidence type="ECO:0000256" key="8">
    <source>
        <dbReference type="ARBA" id="ARBA00023224"/>
    </source>
</evidence>
<dbReference type="PRINTS" id="PR00237">
    <property type="entry name" value="GPCRRHODOPSN"/>
</dbReference>
<accession>A0A7M7G0N1</accession>
<keyword evidence="8" id="KW-0807">Transducer</keyword>
<feature type="transmembrane region" description="Helical" evidence="9">
    <location>
        <begin position="50"/>
        <end position="72"/>
    </location>
</feature>
<evidence type="ECO:0000259" key="10">
    <source>
        <dbReference type="PROSITE" id="PS50262"/>
    </source>
</evidence>
<dbReference type="FunFam" id="1.20.1070.10:FF:000810">
    <property type="entry name" value="Uncharacterized protein"/>
    <property type="match status" value="1"/>
</dbReference>
<evidence type="ECO:0000256" key="5">
    <source>
        <dbReference type="ARBA" id="ARBA00023040"/>
    </source>
</evidence>
<feature type="transmembrane region" description="Helical" evidence="9">
    <location>
        <begin position="12"/>
        <end position="38"/>
    </location>
</feature>
<dbReference type="PANTHER" id="PTHR24249">
    <property type="entry name" value="HISTAMINE RECEPTOR-RELATED G-PROTEIN COUPLED RECEPTOR"/>
    <property type="match status" value="1"/>
</dbReference>
<dbReference type="GO" id="GO:0001609">
    <property type="term" value="F:G protein-coupled adenosine receptor activity"/>
    <property type="evidence" value="ECO:0000318"/>
    <property type="project" value="GO_Central"/>
</dbReference>
<evidence type="ECO:0000256" key="2">
    <source>
        <dbReference type="ARBA" id="ARBA00022475"/>
    </source>
</evidence>
<dbReference type="PROSITE" id="PS50262">
    <property type="entry name" value="G_PROTEIN_RECEP_F1_2"/>
    <property type="match status" value="1"/>
</dbReference>
<dbReference type="InterPro" id="IPR017452">
    <property type="entry name" value="GPCR_Rhodpsn_7TM"/>
</dbReference>
<keyword evidence="3 9" id="KW-0812">Transmembrane</keyword>
<reference evidence="12" key="1">
    <citation type="submission" date="2015-02" db="EMBL/GenBank/DDBJ databases">
        <title>Genome sequencing for Strongylocentrotus purpuratus.</title>
        <authorList>
            <person name="Murali S."/>
            <person name="Liu Y."/>
            <person name="Vee V."/>
            <person name="English A."/>
            <person name="Wang M."/>
            <person name="Skinner E."/>
            <person name="Han Y."/>
            <person name="Muzny D.M."/>
            <person name="Worley K.C."/>
            <person name="Gibbs R.A."/>
        </authorList>
    </citation>
    <scope>NUCLEOTIDE SEQUENCE</scope>
</reference>
<keyword evidence="2" id="KW-1003">Cell membrane</keyword>
<evidence type="ECO:0000313" key="12">
    <source>
        <dbReference type="Proteomes" id="UP000007110"/>
    </source>
</evidence>
<dbReference type="GO" id="GO:0005886">
    <property type="term" value="C:plasma membrane"/>
    <property type="evidence" value="ECO:0000318"/>
    <property type="project" value="GO_Central"/>
</dbReference>
<dbReference type="GO" id="GO:0007186">
    <property type="term" value="P:G protein-coupled receptor signaling pathway"/>
    <property type="evidence" value="ECO:0000318"/>
    <property type="project" value="GO_Central"/>
</dbReference>
<dbReference type="InterPro" id="IPR000276">
    <property type="entry name" value="GPCR_Rhodpsn"/>
</dbReference>
<keyword evidence="4 9" id="KW-1133">Transmembrane helix</keyword>
<dbReference type="InParanoid" id="A0A7M7G0N1"/>
<reference evidence="11" key="2">
    <citation type="submission" date="2021-01" db="UniProtKB">
        <authorList>
            <consortium name="EnsemblMetazoa"/>
        </authorList>
    </citation>
    <scope>IDENTIFICATION</scope>
</reference>
<evidence type="ECO:0000256" key="6">
    <source>
        <dbReference type="ARBA" id="ARBA00023136"/>
    </source>
</evidence>
<dbReference type="Proteomes" id="UP000007110">
    <property type="component" value="Unassembled WGS sequence"/>
</dbReference>
<proteinExistence type="predicted"/>
<dbReference type="SUPFAM" id="SSF81321">
    <property type="entry name" value="Family A G protein-coupled receptor-like"/>
    <property type="match status" value="1"/>
</dbReference>
<evidence type="ECO:0000256" key="7">
    <source>
        <dbReference type="ARBA" id="ARBA00023170"/>
    </source>
</evidence>
<dbReference type="Pfam" id="PF00001">
    <property type="entry name" value="7tm_1"/>
    <property type="match status" value="1"/>
</dbReference>
<dbReference type="OrthoDB" id="9894375at2759"/>
<feature type="transmembrane region" description="Helical" evidence="9">
    <location>
        <begin position="141"/>
        <end position="163"/>
    </location>
</feature>
<dbReference type="GeneID" id="764944"/>
<dbReference type="RefSeq" id="XP_001201611.2">
    <property type="nucleotide sequence ID" value="XM_001201611.2"/>
</dbReference>
<dbReference type="Gene3D" id="1.20.1070.10">
    <property type="entry name" value="Rhodopsin 7-helix transmembrane proteins"/>
    <property type="match status" value="1"/>
</dbReference>
<dbReference type="InterPro" id="IPR050569">
    <property type="entry name" value="TAAR"/>
</dbReference>
<comment type="subcellular location">
    <subcellularLocation>
        <location evidence="1">Cell membrane</location>
        <topology evidence="1">Multi-pass membrane protein</topology>
    </subcellularLocation>
</comment>